<name>A0A6G1P7J2_CHAAH</name>
<protein>
    <submittedName>
        <fullName evidence="1">Uncharacterized protein</fullName>
    </submittedName>
</protein>
<reference evidence="1 2" key="1">
    <citation type="submission" date="2019-02" db="EMBL/GenBank/DDBJ databases">
        <title>Opniocepnalus argus genome.</title>
        <authorList>
            <person name="Zhou C."/>
            <person name="Xiao S."/>
        </authorList>
    </citation>
    <scope>NUCLEOTIDE SEQUENCE [LARGE SCALE GENOMIC DNA]</scope>
    <source>
        <strain evidence="1">OARG1902GOOAL</strain>
        <tissue evidence="1">Muscle</tissue>
    </source>
</reference>
<dbReference type="EMBL" id="CM015713">
    <property type="protein sequence ID" value="KAF3686179.1"/>
    <property type="molecule type" value="Genomic_DNA"/>
</dbReference>
<evidence type="ECO:0000313" key="2">
    <source>
        <dbReference type="Proteomes" id="UP000503349"/>
    </source>
</evidence>
<keyword evidence="2" id="KW-1185">Reference proteome</keyword>
<proteinExistence type="predicted"/>
<organism evidence="1 2">
    <name type="scientific">Channa argus</name>
    <name type="common">Northern snakehead</name>
    <name type="synonym">Ophicephalus argus</name>
    <dbReference type="NCBI Taxonomy" id="215402"/>
    <lineage>
        <taxon>Eukaryota</taxon>
        <taxon>Metazoa</taxon>
        <taxon>Chordata</taxon>
        <taxon>Craniata</taxon>
        <taxon>Vertebrata</taxon>
        <taxon>Euteleostomi</taxon>
        <taxon>Actinopterygii</taxon>
        <taxon>Neopterygii</taxon>
        <taxon>Teleostei</taxon>
        <taxon>Neoteleostei</taxon>
        <taxon>Acanthomorphata</taxon>
        <taxon>Anabantaria</taxon>
        <taxon>Anabantiformes</taxon>
        <taxon>Channoidei</taxon>
        <taxon>Channidae</taxon>
        <taxon>Channa</taxon>
    </lineage>
</organism>
<dbReference type="AlphaFoldDB" id="A0A6G1P7J2"/>
<dbReference type="Proteomes" id="UP000503349">
    <property type="component" value="Chromosome 2"/>
</dbReference>
<accession>A0A6G1P7J2</accession>
<sequence length="49" mass="5584">MHQPCYEKPSNIVSDWFTLRPQRVALYSGNNPSTSLCIQPLDTFEVSNV</sequence>
<evidence type="ECO:0000313" key="1">
    <source>
        <dbReference type="EMBL" id="KAF3686179.1"/>
    </source>
</evidence>
<reference evidence="2" key="2">
    <citation type="submission" date="2019-02" db="EMBL/GenBank/DDBJ databases">
        <title>Opniocepnalus argus Var Kimnra genome.</title>
        <authorList>
            <person name="Zhou C."/>
            <person name="Xiao S."/>
        </authorList>
    </citation>
    <scope>NUCLEOTIDE SEQUENCE [LARGE SCALE GENOMIC DNA]</scope>
</reference>
<gene>
    <name evidence="1" type="ORF">EXN66_Car001851</name>
</gene>